<dbReference type="InterPro" id="IPR039424">
    <property type="entry name" value="SBP_5"/>
</dbReference>
<dbReference type="Proteomes" id="UP001519887">
    <property type="component" value="Unassembled WGS sequence"/>
</dbReference>
<dbReference type="Gene3D" id="3.40.190.10">
    <property type="entry name" value="Periplasmic binding protein-like II"/>
    <property type="match status" value="1"/>
</dbReference>
<feature type="non-terminal residue" evidence="5">
    <location>
        <position position="1"/>
    </location>
</feature>
<evidence type="ECO:0000313" key="5">
    <source>
        <dbReference type="EMBL" id="MBW7457559.1"/>
    </source>
</evidence>
<evidence type="ECO:0000256" key="1">
    <source>
        <dbReference type="ARBA" id="ARBA00005695"/>
    </source>
</evidence>
<feature type="domain" description="Solute-binding protein family 5" evidence="4">
    <location>
        <begin position="4"/>
        <end position="70"/>
    </location>
</feature>
<keyword evidence="2" id="KW-0813">Transport</keyword>
<proteinExistence type="inferred from homology"/>
<keyword evidence="3" id="KW-0732">Signal</keyword>
<evidence type="ECO:0000259" key="4">
    <source>
        <dbReference type="Pfam" id="PF00496"/>
    </source>
</evidence>
<sequence>GTLPADQQTAQMIQNMLKPAGIEVKLEKVEVAALDEQTKSGNFEAALAYWSGRQDPDQSIYDWVYSTGTMNSSHYSNPDVDKMLDEARVETDNTKRKAIYDQVMKIIQEDIPYVYLYHGNNTLGVSKAVKGFTYIPDGMIRTVNISK</sequence>
<accession>A0ABS7C9F9</accession>
<dbReference type="Gene3D" id="3.10.105.10">
    <property type="entry name" value="Dipeptide-binding Protein, Domain 3"/>
    <property type="match status" value="1"/>
</dbReference>
<dbReference type="PANTHER" id="PTHR30290">
    <property type="entry name" value="PERIPLASMIC BINDING COMPONENT OF ABC TRANSPORTER"/>
    <property type="match status" value="1"/>
</dbReference>
<evidence type="ECO:0000256" key="3">
    <source>
        <dbReference type="ARBA" id="ARBA00022729"/>
    </source>
</evidence>
<comment type="caution">
    <text evidence="5">The sequence shown here is derived from an EMBL/GenBank/DDBJ whole genome shotgun (WGS) entry which is preliminary data.</text>
</comment>
<dbReference type="EMBL" id="JAHZIK010000889">
    <property type="protein sequence ID" value="MBW7457559.1"/>
    <property type="molecule type" value="Genomic_DNA"/>
</dbReference>
<dbReference type="SUPFAM" id="SSF53850">
    <property type="entry name" value="Periplasmic binding protein-like II"/>
    <property type="match status" value="1"/>
</dbReference>
<evidence type="ECO:0000256" key="2">
    <source>
        <dbReference type="ARBA" id="ARBA00022448"/>
    </source>
</evidence>
<keyword evidence="6" id="KW-1185">Reference proteome</keyword>
<dbReference type="PANTHER" id="PTHR30290:SF9">
    <property type="entry name" value="OLIGOPEPTIDE-BINDING PROTEIN APPA"/>
    <property type="match status" value="1"/>
</dbReference>
<reference evidence="5 6" key="1">
    <citation type="submission" date="2021-07" db="EMBL/GenBank/DDBJ databases">
        <title>Paenibacillus radiodurans sp. nov., isolated from the southeastern edge of Tengger Desert.</title>
        <authorList>
            <person name="Zhang G."/>
        </authorList>
    </citation>
    <scope>NUCLEOTIDE SEQUENCE [LARGE SCALE GENOMIC DNA]</scope>
    <source>
        <strain evidence="5 6">CCM 7311</strain>
    </source>
</reference>
<organism evidence="5 6">
    <name type="scientific">Paenibacillus sepulcri</name>
    <dbReference type="NCBI Taxonomy" id="359917"/>
    <lineage>
        <taxon>Bacteria</taxon>
        <taxon>Bacillati</taxon>
        <taxon>Bacillota</taxon>
        <taxon>Bacilli</taxon>
        <taxon>Bacillales</taxon>
        <taxon>Paenibacillaceae</taxon>
        <taxon>Paenibacillus</taxon>
    </lineage>
</organism>
<comment type="similarity">
    <text evidence="1">Belongs to the bacterial solute-binding protein 5 family.</text>
</comment>
<dbReference type="InterPro" id="IPR000914">
    <property type="entry name" value="SBP_5_dom"/>
</dbReference>
<dbReference type="Pfam" id="PF00496">
    <property type="entry name" value="SBP_bac_5"/>
    <property type="match status" value="1"/>
</dbReference>
<protein>
    <submittedName>
        <fullName evidence="5">Peptide ABC transporter substrate-binding protein</fullName>
    </submittedName>
</protein>
<name>A0ABS7C9F9_9BACL</name>
<evidence type="ECO:0000313" key="6">
    <source>
        <dbReference type="Proteomes" id="UP001519887"/>
    </source>
</evidence>
<gene>
    <name evidence="5" type="ORF">K0U00_26300</name>
</gene>